<comment type="similarity">
    <text evidence="1">Belongs to the DNA polymerase type-Y family.</text>
</comment>
<name>A0A2Z4Y4Q8_SUMC1</name>
<dbReference type="KEGG" id="schv:BRCON_1414"/>
<evidence type="ECO:0000313" key="4">
    <source>
        <dbReference type="Proteomes" id="UP000262583"/>
    </source>
</evidence>
<dbReference type="Gene3D" id="3.30.70.270">
    <property type="match status" value="1"/>
</dbReference>
<dbReference type="InterPro" id="IPR001126">
    <property type="entry name" value="UmuC"/>
</dbReference>
<dbReference type="Pfam" id="PF00817">
    <property type="entry name" value="IMS"/>
    <property type="match status" value="1"/>
</dbReference>
<dbReference type="Proteomes" id="UP000262583">
    <property type="component" value="Chromosome"/>
</dbReference>
<evidence type="ECO:0000259" key="2">
    <source>
        <dbReference type="PROSITE" id="PS50173"/>
    </source>
</evidence>
<reference evidence="3 4" key="1">
    <citation type="submission" date="2018-05" db="EMBL/GenBank/DDBJ databases">
        <title>A metagenomic window into the 2 km-deep terrestrial subsurface aquifer revealed taxonomically and functionally diverse microbial community comprising novel uncultured bacterial lineages.</title>
        <authorList>
            <person name="Kadnikov V.V."/>
            <person name="Mardanov A.V."/>
            <person name="Beletsky A.V."/>
            <person name="Banks D."/>
            <person name="Pimenov N.V."/>
            <person name="Frank Y.A."/>
            <person name="Karnachuk O.V."/>
            <person name="Ravin N.V."/>
        </authorList>
    </citation>
    <scope>NUCLEOTIDE SEQUENCE [LARGE SCALE GENOMIC DNA]</scope>
    <source>
        <strain evidence="3">BY</strain>
    </source>
</reference>
<dbReference type="InterPro" id="IPR017961">
    <property type="entry name" value="DNA_pol_Y-fam_little_finger"/>
</dbReference>
<evidence type="ECO:0000256" key="1">
    <source>
        <dbReference type="ARBA" id="ARBA00010945"/>
    </source>
</evidence>
<dbReference type="GO" id="GO:0006281">
    <property type="term" value="P:DNA repair"/>
    <property type="evidence" value="ECO:0007669"/>
    <property type="project" value="InterPro"/>
</dbReference>
<dbReference type="Pfam" id="PF11799">
    <property type="entry name" value="IMS_C"/>
    <property type="match status" value="1"/>
</dbReference>
<organism evidence="3 4">
    <name type="scientific">Sumerlaea chitinivorans</name>
    <dbReference type="NCBI Taxonomy" id="2250252"/>
    <lineage>
        <taxon>Bacteria</taxon>
        <taxon>Candidatus Sumerlaeota</taxon>
        <taxon>Candidatus Sumerlaeia</taxon>
        <taxon>Candidatus Sumerlaeales</taxon>
        <taxon>Candidatus Sumerlaeaceae</taxon>
        <taxon>Candidatus Sumerlaea</taxon>
    </lineage>
</organism>
<dbReference type="PANTHER" id="PTHR11076:SF33">
    <property type="entry name" value="DNA POLYMERASE KAPPA"/>
    <property type="match status" value="1"/>
</dbReference>
<dbReference type="InterPro" id="IPR036775">
    <property type="entry name" value="DNA_pol_Y-fam_lit_finger_sf"/>
</dbReference>
<dbReference type="GO" id="GO:0003684">
    <property type="term" value="F:damaged DNA binding"/>
    <property type="evidence" value="ECO:0007669"/>
    <property type="project" value="InterPro"/>
</dbReference>
<gene>
    <name evidence="3" type="ORF">BRCON_1414</name>
</gene>
<dbReference type="CDD" id="cd03586">
    <property type="entry name" value="PolY_Pol_IV_kappa"/>
    <property type="match status" value="1"/>
</dbReference>
<dbReference type="Gene3D" id="3.30.1490.100">
    <property type="entry name" value="DNA polymerase, Y-family, little finger domain"/>
    <property type="match status" value="1"/>
</dbReference>
<dbReference type="GO" id="GO:0009432">
    <property type="term" value="P:SOS response"/>
    <property type="evidence" value="ECO:0007669"/>
    <property type="project" value="TreeGrafter"/>
</dbReference>
<dbReference type="PANTHER" id="PTHR11076">
    <property type="entry name" value="DNA REPAIR POLYMERASE UMUC / TRANSFERASE FAMILY MEMBER"/>
    <property type="match status" value="1"/>
</dbReference>
<sequence>MIRTRILHLDADAFAAAVHRLEEPSLVGVPLLIGDEAEGRGTVHCVAYEARRPGIRSGMPMAHVRRLLPEAVIRSPRPLQYEAASRRVFELLCQRAPIVEQASLDDFYLDLTGCERWCGGDLSAWATRLLRDLAKATGIPFSAGLASDKITARTATRVAKPQGLLTVAPGQEAAFLASLRLEVLPELPRELLAKLREFGVHRLADLDHLGQERLELFFGARGRWLWAAAHGQWRPAVVASRLDRQIQREYRFEPDTTHPDRLEAALLLLTEQLTHDLRRENLRSRRMFLTLLYSDERTERRIATLSYGSNQTLDWWPPLRRALNSMAKRRVRVRGLHLCATVENGEAVALDFLEERRLERRRALYHAVDRVRARHGFGALLPPRALCAFTRSTFAGGHNS</sequence>
<dbReference type="SUPFAM" id="SSF56672">
    <property type="entry name" value="DNA/RNA polymerases"/>
    <property type="match status" value="1"/>
</dbReference>
<dbReference type="GO" id="GO:0003887">
    <property type="term" value="F:DNA-directed DNA polymerase activity"/>
    <property type="evidence" value="ECO:0007669"/>
    <property type="project" value="InterPro"/>
</dbReference>
<protein>
    <submittedName>
        <fullName evidence="3">DNA polymerase IV</fullName>
    </submittedName>
</protein>
<dbReference type="InterPro" id="IPR043502">
    <property type="entry name" value="DNA/RNA_pol_sf"/>
</dbReference>
<dbReference type="Gene3D" id="3.40.1170.60">
    <property type="match status" value="1"/>
</dbReference>
<dbReference type="PROSITE" id="PS50173">
    <property type="entry name" value="UMUC"/>
    <property type="match status" value="1"/>
</dbReference>
<evidence type="ECO:0000313" key="3">
    <source>
        <dbReference type="EMBL" id="AXA36191.1"/>
    </source>
</evidence>
<dbReference type="EMBL" id="CP030759">
    <property type="protein sequence ID" value="AXA36191.1"/>
    <property type="molecule type" value="Genomic_DNA"/>
</dbReference>
<feature type="domain" description="UmuC" evidence="2">
    <location>
        <begin position="6"/>
        <end position="188"/>
    </location>
</feature>
<dbReference type="SUPFAM" id="SSF100879">
    <property type="entry name" value="Lesion bypass DNA polymerase (Y-family), little finger domain"/>
    <property type="match status" value="1"/>
</dbReference>
<dbReference type="InterPro" id="IPR043128">
    <property type="entry name" value="Rev_trsase/Diguanyl_cyclase"/>
</dbReference>
<proteinExistence type="inferred from homology"/>
<dbReference type="InterPro" id="IPR022880">
    <property type="entry name" value="DNApol_IV"/>
</dbReference>
<dbReference type="AlphaFoldDB" id="A0A2Z4Y4Q8"/>
<dbReference type="Gene3D" id="1.10.150.20">
    <property type="entry name" value="5' to 3' exonuclease, C-terminal subdomain"/>
    <property type="match status" value="1"/>
</dbReference>
<dbReference type="GO" id="GO:0042276">
    <property type="term" value="P:error-prone translesion synthesis"/>
    <property type="evidence" value="ECO:0007669"/>
    <property type="project" value="TreeGrafter"/>
</dbReference>
<dbReference type="InterPro" id="IPR050116">
    <property type="entry name" value="DNA_polymerase-Y"/>
</dbReference>
<dbReference type="GO" id="GO:0005829">
    <property type="term" value="C:cytosol"/>
    <property type="evidence" value="ECO:0007669"/>
    <property type="project" value="TreeGrafter"/>
</dbReference>
<accession>A0A2Z4Y4Q8</accession>